<dbReference type="Proteomes" id="UP000548476">
    <property type="component" value="Unassembled WGS sequence"/>
</dbReference>
<gene>
    <name evidence="5" type="ORF">HNR73_007417</name>
</gene>
<evidence type="ECO:0000313" key="5">
    <source>
        <dbReference type="EMBL" id="MBB6039520.1"/>
    </source>
</evidence>
<dbReference type="InterPro" id="IPR003477">
    <property type="entry name" value="PemK-like"/>
</dbReference>
<feature type="transmembrane region" description="Helical" evidence="4">
    <location>
        <begin position="61"/>
        <end position="81"/>
    </location>
</feature>
<evidence type="ECO:0000256" key="1">
    <source>
        <dbReference type="ARBA" id="ARBA00007521"/>
    </source>
</evidence>
<proteinExistence type="inferred from homology"/>
<dbReference type="InterPro" id="IPR011067">
    <property type="entry name" value="Plasmid_toxin/cell-grow_inhib"/>
</dbReference>
<keyword evidence="5" id="KW-0378">Hydrolase</keyword>
<keyword evidence="5" id="KW-0540">Nuclease</keyword>
<evidence type="ECO:0000256" key="3">
    <source>
        <dbReference type="SAM" id="MobiDB-lite"/>
    </source>
</evidence>
<dbReference type="RefSeq" id="WP_239122356.1">
    <property type="nucleotide sequence ID" value="NZ_BONT01000089.1"/>
</dbReference>
<sequence length="263" mass="29072">MRAFLVAFMTGENLASVAWGLRVHRGRSARVGESQPVEVPKARSVRHPVGMSAQEYVFDPGVAFTLVVVAVSAFVIGLFVGRSQRPTHRPLPPPDFQLWRPTAPLPPHEVWAPPVSPPARAPPSREVWVPPVSPTRASPPRRPGMPTPGEIWWATVPYRDGTGQKRRPCLVLRTHATSVDVLSITSQDKSHRHDHVEVHRTTSWDPKATRNSYVDLARTINLPDTAFEARAGTCSTRTWTYVTQHHDTGWAGGAGLGPAPRQW</sequence>
<dbReference type="AlphaFoldDB" id="A0A841G615"/>
<comment type="caution">
    <text evidence="5">The sequence shown here is derived from an EMBL/GenBank/DDBJ whole genome shotgun (WGS) entry which is preliminary data.</text>
</comment>
<dbReference type="Gene3D" id="2.30.30.110">
    <property type="match status" value="1"/>
</dbReference>
<reference evidence="5 6" key="1">
    <citation type="submission" date="2020-08" db="EMBL/GenBank/DDBJ databases">
        <title>Genomic Encyclopedia of Type Strains, Phase IV (KMG-IV): sequencing the most valuable type-strain genomes for metagenomic binning, comparative biology and taxonomic classification.</title>
        <authorList>
            <person name="Goeker M."/>
        </authorList>
    </citation>
    <scope>NUCLEOTIDE SEQUENCE [LARGE SCALE GENOMIC DNA]</scope>
    <source>
        <strain evidence="5 6">YIM 65646</strain>
    </source>
</reference>
<dbReference type="SUPFAM" id="SSF50118">
    <property type="entry name" value="Cell growth inhibitor/plasmid maintenance toxic component"/>
    <property type="match status" value="1"/>
</dbReference>
<keyword evidence="4" id="KW-1133">Transmembrane helix</keyword>
<evidence type="ECO:0000256" key="4">
    <source>
        <dbReference type="SAM" id="Phobius"/>
    </source>
</evidence>
<keyword evidence="6" id="KW-1185">Reference proteome</keyword>
<comment type="similarity">
    <text evidence="1">Belongs to the PemK/MazF family.</text>
</comment>
<accession>A0A841G615</accession>
<evidence type="ECO:0000256" key="2">
    <source>
        <dbReference type="ARBA" id="ARBA00022649"/>
    </source>
</evidence>
<dbReference type="GO" id="GO:0003677">
    <property type="term" value="F:DNA binding"/>
    <property type="evidence" value="ECO:0007669"/>
    <property type="project" value="InterPro"/>
</dbReference>
<dbReference type="Pfam" id="PF02452">
    <property type="entry name" value="PemK_toxin"/>
    <property type="match status" value="1"/>
</dbReference>
<keyword evidence="4" id="KW-0812">Transmembrane</keyword>
<name>A0A841G615_9ACTN</name>
<evidence type="ECO:0000313" key="6">
    <source>
        <dbReference type="Proteomes" id="UP000548476"/>
    </source>
</evidence>
<keyword evidence="4" id="KW-0472">Membrane</keyword>
<feature type="region of interest" description="Disordered" evidence="3">
    <location>
        <begin position="116"/>
        <end position="148"/>
    </location>
</feature>
<keyword evidence="5" id="KW-0255">Endonuclease</keyword>
<dbReference type="EMBL" id="JACHGT010000023">
    <property type="protein sequence ID" value="MBB6039520.1"/>
    <property type="molecule type" value="Genomic_DNA"/>
</dbReference>
<protein>
    <submittedName>
        <fullName evidence="5">mRNA-degrading endonuclease toxin of MazEF toxin-antitoxin module</fullName>
    </submittedName>
</protein>
<keyword evidence="2" id="KW-1277">Toxin-antitoxin system</keyword>
<dbReference type="GO" id="GO:0004519">
    <property type="term" value="F:endonuclease activity"/>
    <property type="evidence" value="ECO:0007669"/>
    <property type="project" value="UniProtKB-KW"/>
</dbReference>
<organism evidence="5 6">
    <name type="scientific">Phytomonospora endophytica</name>
    <dbReference type="NCBI Taxonomy" id="714109"/>
    <lineage>
        <taxon>Bacteria</taxon>
        <taxon>Bacillati</taxon>
        <taxon>Actinomycetota</taxon>
        <taxon>Actinomycetes</taxon>
        <taxon>Micromonosporales</taxon>
        <taxon>Micromonosporaceae</taxon>
        <taxon>Phytomonospora</taxon>
    </lineage>
</organism>